<sequence length="222" mass="23302">MATAAPAPMPGSEVTREYAHLDFLDLVERSAPYISVEARPIAEGPTSPTAAMAPPTGGGGGPAFTNILGPVAPHLAALMVSPLSADPRSRHRGIDRFRRLLRAYRPSEAEAQQQSPQLGAASVPGQPSGGHPAGRFEPDYYGPVSLPAGTSTNHYASDNMTLDEYEKCRRDSGADNTLVWFATPPYDAVSALSGHMPSAEWVHFSSEAAAAAASTPDFLDGC</sequence>
<evidence type="ECO:0000313" key="3">
    <source>
        <dbReference type="Proteomes" id="UP000030693"/>
    </source>
</evidence>
<evidence type="ECO:0000256" key="1">
    <source>
        <dbReference type="SAM" id="MobiDB-lite"/>
    </source>
</evidence>
<keyword evidence="3" id="KW-1185">Reference proteome</keyword>
<dbReference type="AlphaFoldDB" id="A0A058Z2P2"/>
<dbReference type="Proteomes" id="UP000030693">
    <property type="component" value="Unassembled WGS sequence"/>
</dbReference>
<reference evidence="2" key="1">
    <citation type="submission" date="2013-04" db="EMBL/GenBank/DDBJ databases">
        <title>The Genome Sequence of Fonticula alba ATCC 38817.</title>
        <authorList>
            <consortium name="The Broad Institute Genomics Platform"/>
            <person name="Russ C."/>
            <person name="Cuomo C."/>
            <person name="Burger G."/>
            <person name="Gray M.W."/>
            <person name="Holland P.W.H."/>
            <person name="King N."/>
            <person name="Lang F.B.F."/>
            <person name="Roger A.J."/>
            <person name="Ruiz-Trillo I."/>
            <person name="Brown M."/>
            <person name="Walker B."/>
            <person name="Young S."/>
            <person name="Zeng Q."/>
            <person name="Gargeya S."/>
            <person name="Fitzgerald M."/>
            <person name="Haas B."/>
            <person name="Abouelleil A."/>
            <person name="Allen A.W."/>
            <person name="Alvarado L."/>
            <person name="Arachchi H.M."/>
            <person name="Berlin A.M."/>
            <person name="Chapman S.B."/>
            <person name="Gainer-Dewar J."/>
            <person name="Goldberg J."/>
            <person name="Griggs A."/>
            <person name="Gujja S."/>
            <person name="Hansen M."/>
            <person name="Howarth C."/>
            <person name="Imamovic A."/>
            <person name="Ireland A."/>
            <person name="Larimer J."/>
            <person name="McCowan C."/>
            <person name="Murphy C."/>
            <person name="Pearson M."/>
            <person name="Poon T.W."/>
            <person name="Priest M."/>
            <person name="Roberts A."/>
            <person name="Saif S."/>
            <person name="Shea T."/>
            <person name="Sisk P."/>
            <person name="Sykes S."/>
            <person name="Wortman J."/>
            <person name="Nusbaum C."/>
            <person name="Birren B."/>
        </authorList>
    </citation>
    <scope>NUCLEOTIDE SEQUENCE [LARGE SCALE GENOMIC DNA]</scope>
    <source>
        <strain evidence="2">ATCC 38817</strain>
    </source>
</reference>
<proteinExistence type="predicted"/>
<name>A0A058Z2P2_FONAL</name>
<organism evidence="2">
    <name type="scientific">Fonticula alba</name>
    <name type="common">Slime mold</name>
    <dbReference type="NCBI Taxonomy" id="691883"/>
    <lineage>
        <taxon>Eukaryota</taxon>
        <taxon>Rotosphaerida</taxon>
        <taxon>Fonticulaceae</taxon>
        <taxon>Fonticula</taxon>
    </lineage>
</organism>
<protein>
    <submittedName>
        <fullName evidence="2">Uncharacterized protein</fullName>
    </submittedName>
</protein>
<gene>
    <name evidence="2" type="ORF">H696_04797</name>
</gene>
<evidence type="ECO:0000313" key="2">
    <source>
        <dbReference type="EMBL" id="KCV68505.1"/>
    </source>
</evidence>
<dbReference type="GeneID" id="20529522"/>
<feature type="region of interest" description="Disordered" evidence="1">
    <location>
        <begin position="106"/>
        <end position="143"/>
    </location>
</feature>
<accession>A0A058Z2P2</accession>
<dbReference type="RefSeq" id="XP_009496937.1">
    <property type="nucleotide sequence ID" value="XM_009498662.1"/>
</dbReference>
<dbReference type="EMBL" id="KB932208">
    <property type="protein sequence ID" value="KCV68505.1"/>
    <property type="molecule type" value="Genomic_DNA"/>
</dbReference>